<evidence type="ECO:0000256" key="1">
    <source>
        <dbReference type="SAM" id="MobiDB-lite"/>
    </source>
</evidence>
<sequence>MVARDVYRWALIKHAAANPDFRSLAFPMPHSKYIDKHDKGPERNLKSYRAARKLDSTKSPLRSEVVYTTAELEAAKPKPSRSSKTSTYYVPFDSSSSSSSSSSSTSSSVLSDASIIIMPKTPPRRTVVRENPSSRITEVTLRASSSPSSSPRREQQQQQQQQCRPSYRPPIRGVSMWFAAV</sequence>
<protein>
    <submittedName>
        <fullName evidence="2">Uncharacterized protein</fullName>
    </submittedName>
</protein>
<comment type="caution">
    <text evidence="2">The sequence shown here is derived from an EMBL/GenBank/DDBJ whole genome shotgun (WGS) entry which is preliminary data.</text>
</comment>
<proteinExistence type="predicted"/>
<keyword evidence="3" id="KW-1185">Reference proteome</keyword>
<evidence type="ECO:0000313" key="2">
    <source>
        <dbReference type="EMBL" id="KAL0631381.1"/>
    </source>
</evidence>
<accession>A0ABR3G6E9</accession>
<dbReference type="EMBL" id="JBBBZM010000257">
    <property type="protein sequence ID" value="KAL0631381.1"/>
    <property type="molecule type" value="Genomic_DNA"/>
</dbReference>
<gene>
    <name evidence="2" type="ORF">Q9L58_009753</name>
</gene>
<feature type="region of interest" description="Disordered" evidence="1">
    <location>
        <begin position="72"/>
        <end position="170"/>
    </location>
</feature>
<dbReference type="Proteomes" id="UP001447188">
    <property type="component" value="Unassembled WGS sequence"/>
</dbReference>
<reference evidence="2 3" key="1">
    <citation type="submission" date="2024-02" db="EMBL/GenBank/DDBJ databases">
        <title>Discinaceae phylogenomics.</title>
        <authorList>
            <person name="Dirks A.C."/>
            <person name="James T.Y."/>
        </authorList>
    </citation>
    <scope>NUCLEOTIDE SEQUENCE [LARGE SCALE GENOMIC DNA]</scope>
    <source>
        <strain evidence="2 3">ACD0624</strain>
    </source>
</reference>
<feature type="compositionally biased region" description="Low complexity" evidence="1">
    <location>
        <begin position="142"/>
        <end position="170"/>
    </location>
</feature>
<organism evidence="2 3">
    <name type="scientific">Discina gigas</name>
    <dbReference type="NCBI Taxonomy" id="1032678"/>
    <lineage>
        <taxon>Eukaryota</taxon>
        <taxon>Fungi</taxon>
        <taxon>Dikarya</taxon>
        <taxon>Ascomycota</taxon>
        <taxon>Pezizomycotina</taxon>
        <taxon>Pezizomycetes</taxon>
        <taxon>Pezizales</taxon>
        <taxon>Discinaceae</taxon>
        <taxon>Discina</taxon>
    </lineage>
</organism>
<name>A0ABR3G6E9_9PEZI</name>
<feature type="compositionally biased region" description="Low complexity" evidence="1">
    <location>
        <begin position="94"/>
        <end position="108"/>
    </location>
</feature>
<evidence type="ECO:0000313" key="3">
    <source>
        <dbReference type="Proteomes" id="UP001447188"/>
    </source>
</evidence>